<protein>
    <submittedName>
        <fullName evidence="1">Uncharacterized protein</fullName>
    </submittedName>
</protein>
<dbReference type="RefSeq" id="WP_407032275.1">
    <property type="nucleotide sequence ID" value="NZ_JAQGEF010000019.1"/>
</dbReference>
<organism evidence="1 2">
    <name type="scientific">Polluticaenibacter yanchengensis</name>
    <dbReference type="NCBI Taxonomy" id="3014562"/>
    <lineage>
        <taxon>Bacteria</taxon>
        <taxon>Pseudomonadati</taxon>
        <taxon>Bacteroidota</taxon>
        <taxon>Chitinophagia</taxon>
        <taxon>Chitinophagales</taxon>
        <taxon>Chitinophagaceae</taxon>
        <taxon>Polluticaenibacter</taxon>
    </lineage>
</organism>
<dbReference type="EMBL" id="JAQGEF010000019">
    <property type="protein sequence ID" value="MDA3615947.1"/>
    <property type="molecule type" value="Genomic_DNA"/>
</dbReference>
<comment type="caution">
    <text evidence="1">The sequence shown here is derived from an EMBL/GenBank/DDBJ whole genome shotgun (WGS) entry which is preliminary data.</text>
</comment>
<name>A0ABT4UM86_9BACT</name>
<evidence type="ECO:0000313" key="1">
    <source>
        <dbReference type="EMBL" id="MDA3615947.1"/>
    </source>
</evidence>
<gene>
    <name evidence="1" type="ORF">O3P16_14125</name>
</gene>
<evidence type="ECO:0000313" key="2">
    <source>
        <dbReference type="Proteomes" id="UP001210231"/>
    </source>
</evidence>
<proteinExistence type="predicted"/>
<accession>A0ABT4UM86</accession>
<reference evidence="1 2" key="1">
    <citation type="submission" date="2022-12" db="EMBL/GenBank/DDBJ databases">
        <title>Chitinophagaceae gen. sp. nov., a new member of the family Chitinophagaceae, isolated from soil in a chemical factory.</title>
        <authorList>
            <person name="Ke Z."/>
        </authorList>
    </citation>
    <scope>NUCLEOTIDE SEQUENCE [LARGE SCALE GENOMIC DNA]</scope>
    <source>
        <strain evidence="1 2">LY-5</strain>
    </source>
</reference>
<sequence length="40" mass="4512">MNKSLQQYKAVATAWANWQQIFFQNVVGGVVRATPVILFS</sequence>
<keyword evidence="2" id="KW-1185">Reference proteome</keyword>
<dbReference type="Proteomes" id="UP001210231">
    <property type="component" value="Unassembled WGS sequence"/>
</dbReference>